<dbReference type="FunFam" id="3.40.50.10980:FF:000001">
    <property type="entry name" value="Nibrin"/>
    <property type="match status" value="1"/>
</dbReference>
<dbReference type="InterPro" id="IPR040227">
    <property type="entry name" value="Nibrin-rel"/>
</dbReference>
<evidence type="ECO:0000256" key="11">
    <source>
        <dbReference type="ARBA" id="ARBA00044757"/>
    </source>
</evidence>
<dbReference type="InterPro" id="IPR043014">
    <property type="entry name" value="Nibrin_BRCT2_sf"/>
</dbReference>
<proteinExistence type="inferred from homology"/>
<protein>
    <recommendedName>
        <fullName evidence="3">Nibrin</fullName>
    </recommendedName>
</protein>
<dbReference type="InParanoid" id="A0A667ZAI1"/>
<dbReference type="SMART" id="SM01348">
    <property type="entry name" value="Nbs1_C"/>
    <property type="match status" value="1"/>
</dbReference>
<dbReference type="Proteomes" id="UP000472263">
    <property type="component" value="Chromosome 16"/>
</dbReference>
<feature type="compositionally biased region" description="Basic and acidic residues" evidence="13">
    <location>
        <begin position="634"/>
        <end position="643"/>
    </location>
</feature>
<keyword evidence="10" id="KW-0131">Cell cycle</keyword>
<dbReference type="Gene3D" id="2.60.200.20">
    <property type="match status" value="1"/>
</dbReference>
<dbReference type="GeneID" id="115373936"/>
<dbReference type="PANTHER" id="PTHR12162">
    <property type="entry name" value="NIBRIN-RELATED"/>
    <property type="match status" value="1"/>
</dbReference>
<keyword evidence="7" id="KW-0234">DNA repair</keyword>
<dbReference type="OrthoDB" id="552194at2759"/>
<dbReference type="Pfam" id="PF16508">
    <property type="entry name" value="NIBRIN_BRCT_II"/>
    <property type="match status" value="1"/>
</dbReference>
<dbReference type="PANTHER" id="PTHR12162:SF0">
    <property type="entry name" value="NIBRIN"/>
    <property type="match status" value="1"/>
</dbReference>
<dbReference type="SUPFAM" id="SSF49879">
    <property type="entry name" value="SMAD/FHA domain"/>
    <property type="match status" value="1"/>
</dbReference>
<keyword evidence="12" id="KW-0175">Coiled coil</keyword>
<dbReference type="GO" id="GO:0000781">
    <property type="term" value="C:chromosome, telomeric region"/>
    <property type="evidence" value="ECO:0007669"/>
    <property type="project" value="UniProtKB-SubCell"/>
</dbReference>
<dbReference type="InterPro" id="IPR036420">
    <property type="entry name" value="BRCT_dom_sf"/>
</dbReference>
<dbReference type="InterPro" id="IPR032429">
    <property type="entry name" value="Nibrin_BRCT2"/>
</dbReference>
<dbReference type="SUPFAM" id="SSF52113">
    <property type="entry name" value="BRCT domain"/>
    <property type="match status" value="1"/>
</dbReference>
<dbReference type="RefSeq" id="XP_029928446.1">
    <property type="nucleotide sequence ID" value="XM_030072586.1"/>
</dbReference>
<feature type="compositionally biased region" description="Polar residues" evidence="13">
    <location>
        <begin position="401"/>
        <end position="413"/>
    </location>
</feature>
<dbReference type="CTD" id="4683"/>
<dbReference type="Gene3D" id="3.40.50.10190">
    <property type="entry name" value="BRCT domain"/>
    <property type="match status" value="1"/>
</dbReference>
<dbReference type="GO" id="GO:0016605">
    <property type="term" value="C:PML body"/>
    <property type="evidence" value="ECO:0007669"/>
    <property type="project" value="UniProtKB-SubCell"/>
</dbReference>
<dbReference type="GO" id="GO:0030870">
    <property type="term" value="C:Mre11 complex"/>
    <property type="evidence" value="ECO:0007669"/>
    <property type="project" value="InterPro"/>
</dbReference>
<reference evidence="15" key="2">
    <citation type="submission" date="2025-08" db="UniProtKB">
        <authorList>
            <consortium name="Ensembl"/>
        </authorList>
    </citation>
    <scope>IDENTIFICATION</scope>
</reference>
<dbReference type="PIRSF" id="PIRSF011869">
    <property type="entry name" value="Nibrin_animal"/>
    <property type="match status" value="1"/>
</dbReference>
<dbReference type="FunFam" id="2.60.200.20:FF:000017">
    <property type="entry name" value="Nibrin"/>
    <property type="match status" value="1"/>
</dbReference>
<dbReference type="GO" id="GO:0003684">
    <property type="term" value="F:damaged DNA binding"/>
    <property type="evidence" value="ECO:0007669"/>
    <property type="project" value="TreeGrafter"/>
</dbReference>
<dbReference type="GO" id="GO:0000724">
    <property type="term" value="P:double-strand break repair via homologous recombination"/>
    <property type="evidence" value="ECO:0007669"/>
    <property type="project" value="TreeGrafter"/>
</dbReference>
<gene>
    <name evidence="15" type="primary">nbn</name>
</gene>
<dbReference type="Ensembl" id="ENSMMDT00005030632.1">
    <property type="protein sequence ID" value="ENSMMDP00005029936.1"/>
    <property type="gene ID" value="ENSMMDG00005014197.1"/>
</dbReference>
<dbReference type="CDD" id="cd17741">
    <property type="entry name" value="BRCT_nibrin"/>
    <property type="match status" value="1"/>
</dbReference>
<reference evidence="15" key="1">
    <citation type="submission" date="2019-06" db="EMBL/GenBank/DDBJ databases">
        <authorList>
            <consortium name="Wellcome Sanger Institute Data Sharing"/>
        </authorList>
    </citation>
    <scope>NUCLEOTIDE SEQUENCE [LARGE SCALE GENOMIC DNA]</scope>
</reference>
<evidence type="ECO:0000256" key="8">
    <source>
        <dbReference type="ARBA" id="ARBA00023242"/>
    </source>
</evidence>
<feature type="compositionally biased region" description="Polar residues" evidence="13">
    <location>
        <begin position="435"/>
        <end position="444"/>
    </location>
</feature>
<organism evidence="15 16">
    <name type="scientific">Myripristis murdjan</name>
    <name type="common">pinecone soldierfish</name>
    <dbReference type="NCBI Taxonomy" id="586833"/>
    <lineage>
        <taxon>Eukaryota</taxon>
        <taxon>Metazoa</taxon>
        <taxon>Chordata</taxon>
        <taxon>Craniata</taxon>
        <taxon>Vertebrata</taxon>
        <taxon>Euteleostomi</taxon>
        <taxon>Actinopterygii</taxon>
        <taxon>Neopterygii</taxon>
        <taxon>Teleostei</taxon>
        <taxon>Neoteleostei</taxon>
        <taxon>Acanthomorphata</taxon>
        <taxon>Holocentriformes</taxon>
        <taxon>Holocentridae</taxon>
        <taxon>Myripristis</taxon>
    </lineage>
</organism>
<name>A0A667ZAI1_9TELE</name>
<keyword evidence="16" id="KW-1185">Reference proteome</keyword>
<evidence type="ECO:0000256" key="5">
    <source>
        <dbReference type="ARBA" id="ARBA00022763"/>
    </source>
</evidence>
<keyword evidence="5" id="KW-0227">DNA damage</keyword>
<dbReference type="InterPro" id="IPR000253">
    <property type="entry name" value="FHA_dom"/>
</dbReference>
<dbReference type="CDD" id="cd22667">
    <property type="entry name" value="FHA_NBN"/>
    <property type="match status" value="1"/>
</dbReference>
<evidence type="ECO:0000256" key="2">
    <source>
        <dbReference type="ARBA" id="ARBA00004574"/>
    </source>
</evidence>
<dbReference type="GO" id="GO:0000723">
    <property type="term" value="P:telomere maintenance"/>
    <property type="evidence" value="ECO:0007669"/>
    <property type="project" value="InterPro"/>
</dbReference>
<evidence type="ECO:0000256" key="4">
    <source>
        <dbReference type="ARBA" id="ARBA00022454"/>
    </source>
</evidence>
<dbReference type="InterPro" id="IPR013908">
    <property type="entry name" value="Nibrin_C"/>
</dbReference>
<dbReference type="InterPro" id="IPR016592">
    <property type="entry name" value="Nibrin_met"/>
</dbReference>
<dbReference type="Pfam" id="PF00533">
    <property type="entry name" value="BRCT"/>
    <property type="match status" value="1"/>
</dbReference>
<keyword evidence="4" id="KW-0158">Chromosome</keyword>
<evidence type="ECO:0000256" key="9">
    <source>
        <dbReference type="ARBA" id="ARBA00023254"/>
    </source>
</evidence>
<feature type="compositionally biased region" description="Polar residues" evidence="13">
    <location>
        <begin position="471"/>
        <end position="484"/>
    </location>
</feature>
<reference evidence="15" key="3">
    <citation type="submission" date="2025-09" db="UniProtKB">
        <authorList>
            <consortium name="Ensembl"/>
        </authorList>
    </citation>
    <scope>IDENTIFICATION</scope>
</reference>
<dbReference type="Pfam" id="PF08599">
    <property type="entry name" value="Nbs1_C"/>
    <property type="match status" value="1"/>
</dbReference>
<evidence type="ECO:0000256" key="6">
    <source>
        <dbReference type="ARBA" id="ARBA00022895"/>
    </source>
</evidence>
<dbReference type="GeneTree" id="ENSGT00390000000521"/>
<keyword evidence="8" id="KW-0539">Nucleus</keyword>
<evidence type="ECO:0000256" key="7">
    <source>
        <dbReference type="ARBA" id="ARBA00023204"/>
    </source>
</evidence>
<dbReference type="SMART" id="SM00240">
    <property type="entry name" value="FHA"/>
    <property type="match status" value="1"/>
</dbReference>
<dbReference type="PROSITE" id="PS50006">
    <property type="entry name" value="FHA_DOMAIN"/>
    <property type="match status" value="1"/>
</dbReference>
<sequence>MWILKPLDTGGEPHYLLPGREYVVGRKSCDILLPNDQSISRAHGQLSATEQALTLKDSSKYGTFVNGQRLSENETKNLQAGDNVTFGVFQSKFRVDCEKIVVCSSCLDNDGKASLSQALLPLGGKLVNNWTQDCTHLVMPSVKVTIKTICALLCCRPIVKPEFFTELSRALQQKLPLPKADSFIPVIDEPSLNREEVDLGAIPARKRLFAGKTFLFLSAKQLKRLSAAVSFGGGRSQLLEEGSQPQGLLQSPQSCVVDIATGNTQTLLPSSTTEWANSVKKIVQEKGLRLITESEIGLAAIYASCDKHCNPSSLVTDTESVQKMKPRIPSATLSQNATVDETVLPAASQNITAYVVNTETSQRMETQSEVMGVTTVGETPEKSQNRNTSQLGQPKSLVQEMDTTSSVTDTVRLSVSAVEKTGSEWKKPESKIQGGRNTYASSKPSRPEVNGGMRTFPQRQSPQKPKVPAQASPQKQSTLTSFFQPVNKKRPLEDELSADMSEPKRTVPASFTDRYSSTSSPTSKQKPSHSDTFPAATAQTQLGSGADLFARQSETLSNKESHLAQQGPQGRKRKEMEAEIRMEELESIMSMDMDYLDDQTSDDQGWQTQPAERGSAKQKQALDAVETPSTSKRQRVDLEENGKAKQKPYRGMEKPSVSNINQSLEVEEDLSSIKRQHLHPSEKRPTNQMPEPPEAELQADGSPWSQHVKDEEMSALVDPEPLNGDLCQNKREQETPLKPTTVKQEYPVSETDEDLPKKLVLVEFKSLTVTAAPTAKPQQRQGNSYSKNFKCFRKVPVPGAGASPHIIGASDLLVHNRGKNSELDEWLRDAAEEERQIRHEESIGDDLFRYQPTKLTKRR</sequence>
<evidence type="ECO:0000256" key="3">
    <source>
        <dbReference type="ARBA" id="ARBA00020013"/>
    </source>
</evidence>
<feature type="coiled-coil region" evidence="12">
    <location>
        <begin position="816"/>
        <end position="843"/>
    </location>
</feature>
<evidence type="ECO:0000313" key="16">
    <source>
        <dbReference type="Proteomes" id="UP000472263"/>
    </source>
</evidence>
<dbReference type="AlphaFoldDB" id="A0A667ZAI1"/>
<feature type="compositionally biased region" description="Low complexity" evidence="13">
    <location>
        <begin position="516"/>
        <end position="525"/>
    </location>
</feature>
<comment type="subcellular location">
    <subcellularLocation>
        <location evidence="2">Chromosome</location>
        <location evidence="2">Telomere</location>
    </subcellularLocation>
    <subcellularLocation>
        <location evidence="1">Nucleus</location>
        <location evidence="1">PML body</location>
    </subcellularLocation>
</comment>
<feature type="domain" description="FHA" evidence="14">
    <location>
        <begin position="16"/>
        <end position="70"/>
    </location>
</feature>
<dbReference type="FunCoup" id="A0A667ZAI1">
    <property type="interactions" value="391"/>
</dbReference>
<evidence type="ECO:0000256" key="13">
    <source>
        <dbReference type="SAM" id="MobiDB-lite"/>
    </source>
</evidence>
<feature type="compositionally biased region" description="Basic and acidic residues" evidence="13">
    <location>
        <begin position="574"/>
        <end position="584"/>
    </location>
</feature>
<evidence type="ECO:0000256" key="10">
    <source>
        <dbReference type="ARBA" id="ARBA00023306"/>
    </source>
</evidence>
<dbReference type="InterPro" id="IPR001357">
    <property type="entry name" value="BRCT_dom"/>
</dbReference>
<evidence type="ECO:0000256" key="12">
    <source>
        <dbReference type="SAM" id="Coils"/>
    </source>
</evidence>
<dbReference type="InterPro" id="IPR008984">
    <property type="entry name" value="SMAD_FHA_dom_sf"/>
</dbReference>
<evidence type="ECO:0000256" key="1">
    <source>
        <dbReference type="ARBA" id="ARBA00004322"/>
    </source>
</evidence>
<keyword evidence="9" id="KW-0469">Meiosis</keyword>
<evidence type="ECO:0000313" key="15">
    <source>
        <dbReference type="Ensembl" id="ENSMMDP00005029936.1"/>
    </source>
</evidence>
<dbReference type="GO" id="GO:0007095">
    <property type="term" value="P:mitotic G2 DNA damage checkpoint signaling"/>
    <property type="evidence" value="ECO:0007669"/>
    <property type="project" value="InterPro"/>
</dbReference>
<feature type="region of interest" description="Disordered" evidence="13">
    <location>
        <begin position="363"/>
        <end position="752"/>
    </location>
</feature>
<accession>A0A667ZAI1</accession>
<dbReference type="GO" id="GO:0051321">
    <property type="term" value="P:meiotic cell cycle"/>
    <property type="evidence" value="ECO:0007669"/>
    <property type="project" value="UniProtKB-KW"/>
</dbReference>
<dbReference type="Pfam" id="PF00498">
    <property type="entry name" value="FHA"/>
    <property type="match status" value="1"/>
</dbReference>
<feature type="compositionally biased region" description="Basic and acidic residues" evidence="13">
    <location>
        <begin position="421"/>
        <end position="430"/>
    </location>
</feature>
<evidence type="ECO:0000259" key="14">
    <source>
        <dbReference type="PROSITE" id="PS50006"/>
    </source>
</evidence>
<keyword evidence="6" id="KW-0779">Telomere</keyword>
<dbReference type="Gene3D" id="3.40.50.10980">
    <property type="entry name" value="Nibrin, BRCT2 domain"/>
    <property type="match status" value="1"/>
</dbReference>
<comment type="similarity">
    <text evidence="11">Belongs to the Nibrin family.</text>
</comment>